<protein>
    <submittedName>
        <fullName evidence="1">Uncharacterized protein</fullName>
    </submittedName>
</protein>
<dbReference type="EMBL" id="KQ981539">
    <property type="protein sequence ID" value="KYN40058.1"/>
    <property type="molecule type" value="Genomic_DNA"/>
</dbReference>
<evidence type="ECO:0000313" key="2">
    <source>
        <dbReference type="Proteomes" id="UP000078541"/>
    </source>
</evidence>
<dbReference type="AlphaFoldDB" id="A0A151JXQ4"/>
<dbReference type="Proteomes" id="UP000078541">
    <property type="component" value="Unassembled WGS sequence"/>
</dbReference>
<sequence>MFSFFLQRIFSSSTSSSSTSSKPRYMLRILMRKYALTSKAYKFLDIGLVVRSIFHVQIAIGDNRCNRMFIPHATSKTFIERRADIERDTNNVKLTLNGTCLYMKPTTVLFLFKLE</sequence>
<accession>A0A151JXQ4</accession>
<evidence type="ECO:0000313" key="1">
    <source>
        <dbReference type="EMBL" id="KYN40058.1"/>
    </source>
</evidence>
<keyword evidence="2" id="KW-1185">Reference proteome</keyword>
<proteinExistence type="predicted"/>
<organism evidence="1 2">
    <name type="scientific">Trachymyrmex septentrionalis</name>
    <dbReference type="NCBI Taxonomy" id="34720"/>
    <lineage>
        <taxon>Eukaryota</taxon>
        <taxon>Metazoa</taxon>
        <taxon>Ecdysozoa</taxon>
        <taxon>Arthropoda</taxon>
        <taxon>Hexapoda</taxon>
        <taxon>Insecta</taxon>
        <taxon>Pterygota</taxon>
        <taxon>Neoptera</taxon>
        <taxon>Endopterygota</taxon>
        <taxon>Hymenoptera</taxon>
        <taxon>Apocrita</taxon>
        <taxon>Aculeata</taxon>
        <taxon>Formicoidea</taxon>
        <taxon>Formicidae</taxon>
        <taxon>Myrmicinae</taxon>
        <taxon>Trachymyrmex</taxon>
    </lineage>
</organism>
<name>A0A151JXQ4_9HYME</name>
<reference evidence="1 2" key="1">
    <citation type="submission" date="2016-03" db="EMBL/GenBank/DDBJ databases">
        <title>Trachymyrmex septentrionalis WGS genome.</title>
        <authorList>
            <person name="Nygaard S."/>
            <person name="Hu H."/>
            <person name="Boomsma J."/>
            <person name="Zhang G."/>
        </authorList>
    </citation>
    <scope>NUCLEOTIDE SEQUENCE [LARGE SCALE GENOMIC DNA]</scope>
    <source>
        <strain evidence="1">Tsep2-gDNA-1</strain>
        <tissue evidence="1">Whole body</tissue>
    </source>
</reference>
<gene>
    <name evidence="1" type="ORF">ALC56_05545</name>
</gene>